<accession>A0A8B8EWM5</accession>
<comment type="subcellular location">
    <subcellularLocation>
        <location evidence="1">Membrane</location>
    </subcellularLocation>
</comment>
<keyword evidence="6" id="KW-0732">Signal</keyword>
<keyword evidence="3 5" id="KW-1133">Transmembrane helix</keyword>
<dbReference type="AlphaFoldDB" id="A0A8B8EWM5"/>
<evidence type="ECO:0000313" key="7">
    <source>
        <dbReference type="Proteomes" id="UP000694844"/>
    </source>
</evidence>
<dbReference type="GO" id="GO:0016020">
    <property type="term" value="C:membrane"/>
    <property type="evidence" value="ECO:0007669"/>
    <property type="project" value="UniProtKB-SubCell"/>
</dbReference>
<keyword evidence="2 5" id="KW-0812">Transmembrane</keyword>
<evidence type="ECO:0000313" key="8">
    <source>
        <dbReference type="RefSeq" id="XP_022344394.1"/>
    </source>
</evidence>
<dbReference type="OrthoDB" id="6190692at2759"/>
<evidence type="ECO:0000256" key="6">
    <source>
        <dbReference type="SAM" id="SignalP"/>
    </source>
</evidence>
<reference evidence="8" key="1">
    <citation type="submission" date="2025-08" db="UniProtKB">
        <authorList>
            <consortium name="RefSeq"/>
        </authorList>
    </citation>
    <scope>IDENTIFICATION</scope>
    <source>
        <tissue evidence="8">Whole sample</tissue>
    </source>
</reference>
<dbReference type="Proteomes" id="UP000694844">
    <property type="component" value="Chromosome 5"/>
</dbReference>
<dbReference type="InterPro" id="IPR026910">
    <property type="entry name" value="Shisa"/>
</dbReference>
<protein>
    <submittedName>
        <fullName evidence="8">Cysteine and tyrosine-rich protein 1-like</fullName>
    </submittedName>
</protein>
<name>A0A8B8EWM5_CRAVI</name>
<feature type="transmembrane region" description="Helical" evidence="5">
    <location>
        <begin position="58"/>
        <end position="80"/>
    </location>
</feature>
<dbReference type="GeneID" id="111137284"/>
<keyword evidence="7" id="KW-1185">Reference proteome</keyword>
<evidence type="ECO:0000256" key="1">
    <source>
        <dbReference type="ARBA" id="ARBA00004370"/>
    </source>
</evidence>
<keyword evidence="4 5" id="KW-0472">Membrane</keyword>
<evidence type="ECO:0000256" key="3">
    <source>
        <dbReference type="ARBA" id="ARBA00022989"/>
    </source>
</evidence>
<gene>
    <name evidence="8" type="primary">LOC111137284</name>
</gene>
<dbReference type="KEGG" id="cvn:111137284"/>
<evidence type="ECO:0000256" key="2">
    <source>
        <dbReference type="ARBA" id="ARBA00022692"/>
    </source>
</evidence>
<evidence type="ECO:0000256" key="4">
    <source>
        <dbReference type="ARBA" id="ARBA00023136"/>
    </source>
</evidence>
<organism evidence="7 8">
    <name type="scientific">Crassostrea virginica</name>
    <name type="common">Eastern oyster</name>
    <dbReference type="NCBI Taxonomy" id="6565"/>
    <lineage>
        <taxon>Eukaryota</taxon>
        <taxon>Metazoa</taxon>
        <taxon>Spiralia</taxon>
        <taxon>Lophotrochozoa</taxon>
        <taxon>Mollusca</taxon>
        <taxon>Bivalvia</taxon>
        <taxon>Autobranchia</taxon>
        <taxon>Pteriomorphia</taxon>
        <taxon>Ostreida</taxon>
        <taxon>Ostreoidea</taxon>
        <taxon>Ostreidae</taxon>
        <taxon>Crassostrea</taxon>
    </lineage>
</organism>
<evidence type="ECO:0000256" key="5">
    <source>
        <dbReference type="SAM" id="Phobius"/>
    </source>
</evidence>
<feature type="chain" id="PRO_5034530544" evidence="6">
    <location>
        <begin position="19"/>
        <end position="169"/>
    </location>
</feature>
<dbReference type="PANTHER" id="PTHR31395">
    <property type="entry name" value="SHISA"/>
    <property type="match status" value="1"/>
</dbReference>
<sequence>MDNLLLLLLTTAVSYIFAGEICYFRNYFGVKGNKYCYSSCCGTYYNRYCCYRTSGGTIAGAVVGAIVCVAIIAGVVVCILKKNQRSRGAIIAPFNTNNTGVTIVHSNTQTQYGGAPMPMYPAPPPGYNQGAPPPPMYNQTQGFSQYPPTQYPPPVSGGINPAYPPHPGY</sequence>
<dbReference type="PANTHER" id="PTHR31395:SF23">
    <property type="entry name" value="GEO05642P1"/>
    <property type="match status" value="1"/>
</dbReference>
<dbReference type="RefSeq" id="XP_022344394.1">
    <property type="nucleotide sequence ID" value="XM_022488686.1"/>
</dbReference>
<feature type="signal peptide" evidence="6">
    <location>
        <begin position="1"/>
        <end position="18"/>
    </location>
</feature>
<proteinExistence type="predicted"/>